<feature type="region of interest" description="Disordered" evidence="12">
    <location>
        <begin position="205"/>
        <end position="239"/>
    </location>
</feature>
<keyword evidence="7" id="KW-0653">Protein transport</keyword>
<name>A0AAF0IR31_9BASI</name>
<dbReference type="GO" id="GO:0005743">
    <property type="term" value="C:mitochondrial inner membrane"/>
    <property type="evidence" value="ECO:0007669"/>
    <property type="project" value="UniProtKB-SubCell"/>
</dbReference>
<gene>
    <name evidence="13" type="primary">TIM54</name>
    <name evidence="13" type="ORF">MBRA1_003308</name>
</gene>
<keyword evidence="8" id="KW-1133">Transmembrane helix</keyword>
<dbReference type="AlphaFoldDB" id="A0AAF0IR31"/>
<dbReference type="InterPro" id="IPR021056">
    <property type="entry name" value="Mt_import_IM_translocase_Tim54"/>
</dbReference>
<comment type="subcellular location">
    <subcellularLocation>
        <location evidence="1">Mitochondrion inner membrane</location>
        <topology evidence="1">Single-pass membrane protein</topology>
    </subcellularLocation>
</comment>
<reference evidence="13" key="1">
    <citation type="submission" date="2023-03" db="EMBL/GenBank/DDBJ databases">
        <title>Mating type loci evolution in Malassezia.</title>
        <authorList>
            <person name="Coelho M.A."/>
        </authorList>
    </citation>
    <scope>NUCLEOTIDE SEQUENCE</scope>
    <source>
        <strain evidence="13">CBS 14135</strain>
    </source>
</reference>
<evidence type="ECO:0000256" key="6">
    <source>
        <dbReference type="ARBA" id="ARBA00022792"/>
    </source>
</evidence>
<keyword evidence="14" id="KW-1185">Reference proteome</keyword>
<dbReference type="GO" id="GO:0015031">
    <property type="term" value="P:protein transport"/>
    <property type="evidence" value="ECO:0007669"/>
    <property type="project" value="UniProtKB-KW"/>
</dbReference>
<accession>A0AAF0IR31</accession>
<feature type="region of interest" description="Disordered" evidence="12">
    <location>
        <begin position="251"/>
        <end position="285"/>
    </location>
</feature>
<keyword evidence="9" id="KW-0811">Translocation</keyword>
<comment type="similarity">
    <text evidence="2">Belongs to the TIM54 family.</text>
</comment>
<organism evidence="13 14">
    <name type="scientific">Malassezia brasiliensis</name>
    <dbReference type="NCBI Taxonomy" id="1821822"/>
    <lineage>
        <taxon>Eukaryota</taxon>
        <taxon>Fungi</taxon>
        <taxon>Dikarya</taxon>
        <taxon>Basidiomycota</taxon>
        <taxon>Ustilaginomycotina</taxon>
        <taxon>Malasseziomycetes</taxon>
        <taxon>Malasseziales</taxon>
        <taxon>Malasseziaceae</taxon>
        <taxon>Malassezia</taxon>
    </lineage>
</organism>
<keyword evidence="4" id="KW-0813">Transport</keyword>
<evidence type="ECO:0000256" key="12">
    <source>
        <dbReference type="SAM" id="MobiDB-lite"/>
    </source>
</evidence>
<dbReference type="Pfam" id="PF11711">
    <property type="entry name" value="Tim54"/>
    <property type="match status" value="1"/>
</dbReference>
<sequence>MGVPKSVLTWKPRLPSRNWSIFWLSITSLSLLYYEDRRQCKKILEEYKERVRGLAEEPMSPKDLPRKVTVYTAKYPGDDDYEVGALYFRRYVKPILVAAAVDYEIISGTRYGGLARDLRDRIHERRRNLAGVLPWPSPIGPNAPVMPFLPTPAQQLQRELDGAVVIVGRPALKEWAWAMKEGWDTEIPVKPVDHDEVLATSLSDDNTFEEDEPPASAQSANVGTDDEEPMPLPTKGFMLPSQVGFQSMQRTPVSPLAPRGAASVPGATGTDVAEAEQPKLAPPSSIPAQPPICFVDFTNLVGWRNIPRRIAHFFNHRDDVRRGAELGLSIVLGNKNDAREFDVGAPGTISDRPPQGGDLDWGLSEEDFYPRRFEKTPSEIDKDRERFYEALRDELKASREILRGEREPTRTEKYEMPRSEIELRDARFNKERDWRNLLHGYEVLKPSAGVAWNESWRGSLRVLRPRSPDEAVPRRIYEVPAEEAPVETPTAA</sequence>
<proteinExistence type="inferred from homology"/>
<evidence type="ECO:0000256" key="4">
    <source>
        <dbReference type="ARBA" id="ARBA00022448"/>
    </source>
</evidence>
<evidence type="ECO:0000256" key="5">
    <source>
        <dbReference type="ARBA" id="ARBA00022692"/>
    </source>
</evidence>
<evidence type="ECO:0000256" key="7">
    <source>
        <dbReference type="ARBA" id="ARBA00022927"/>
    </source>
</evidence>
<evidence type="ECO:0000256" key="2">
    <source>
        <dbReference type="ARBA" id="ARBA00006355"/>
    </source>
</evidence>
<evidence type="ECO:0000256" key="10">
    <source>
        <dbReference type="ARBA" id="ARBA00023128"/>
    </source>
</evidence>
<dbReference type="EMBL" id="CP119954">
    <property type="protein sequence ID" value="WFC96646.1"/>
    <property type="molecule type" value="Genomic_DNA"/>
</dbReference>
<evidence type="ECO:0000256" key="8">
    <source>
        <dbReference type="ARBA" id="ARBA00022989"/>
    </source>
</evidence>
<evidence type="ECO:0000256" key="9">
    <source>
        <dbReference type="ARBA" id="ARBA00023010"/>
    </source>
</evidence>
<keyword evidence="5" id="KW-0812">Transmembrane</keyword>
<evidence type="ECO:0000313" key="14">
    <source>
        <dbReference type="Proteomes" id="UP001216638"/>
    </source>
</evidence>
<keyword evidence="6" id="KW-0999">Mitochondrion inner membrane</keyword>
<keyword evidence="11" id="KW-0472">Membrane</keyword>
<keyword evidence="10" id="KW-0496">Mitochondrion</keyword>
<protein>
    <recommendedName>
        <fullName evidence="3">Mitochondrial import inner membrane translocase subunit TIM54</fullName>
    </recommendedName>
</protein>
<evidence type="ECO:0000313" key="13">
    <source>
        <dbReference type="EMBL" id="WFC96646.1"/>
    </source>
</evidence>
<evidence type="ECO:0000256" key="1">
    <source>
        <dbReference type="ARBA" id="ARBA00004434"/>
    </source>
</evidence>
<evidence type="ECO:0000256" key="3">
    <source>
        <dbReference type="ARBA" id="ARBA00020796"/>
    </source>
</evidence>
<dbReference type="Proteomes" id="UP001216638">
    <property type="component" value="Chromosome 4"/>
</dbReference>
<evidence type="ECO:0000256" key="11">
    <source>
        <dbReference type="ARBA" id="ARBA00023136"/>
    </source>
</evidence>